<gene>
    <name evidence="1" type="ORF">AVDCRST_MAG81-5021</name>
</gene>
<sequence>MLKLLMMLADDSSDKLGINSATDPLPRIVQRKRATNPAAKP</sequence>
<evidence type="ECO:0000313" key="1">
    <source>
        <dbReference type="EMBL" id="CAA9590271.1"/>
    </source>
</evidence>
<accession>A0A6J4VV59</accession>
<name>A0A6J4VV59_9CYAN</name>
<proteinExistence type="predicted"/>
<organism evidence="1">
    <name type="scientific">uncultured Synechococcales cyanobacterium</name>
    <dbReference type="NCBI Taxonomy" id="1936017"/>
    <lineage>
        <taxon>Bacteria</taxon>
        <taxon>Bacillati</taxon>
        <taxon>Cyanobacteriota</taxon>
        <taxon>Cyanophyceae</taxon>
        <taxon>Synechococcales</taxon>
        <taxon>environmental samples</taxon>
    </lineage>
</organism>
<protein>
    <submittedName>
        <fullName evidence="1">Uncharacterized protein</fullName>
    </submittedName>
</protein>
<dbReference type="AlphaFoldDB" id="A0A6J4VV59"/>
<dbReference type="EMBL" id="CADCWO010000258">
    <property type="protein sequence ID" value="CAA9590271.1"/>
    <property type="molecule type" value="Genomic_DNA"/>
</dbReference>
<reference evidence="1" key="1">
    <citation type="submission" date="2020-02" db="EMBL/GenBank/DDBJ databases">
        <authorList>
            <person name="Meier V. D."/>
        </authorList>
    </citation>
    <scope>NUCLEOTIDE SEQUENCE</scope>
    <source>
        <strain evidence="1">AVDCRST_MAG81</strain>
    </source>
</reference>